<sequence length="227" mass="26348">MHLMDLSPEQLYFPSQGYIHPAILPYLHHCLASGAPSSVLQRQEEHYPRFEKPPYSYIALIAMAISSSPERRLTLRGIYRYILERFPYYRENQQGWQNSIRHNLSLNDFFIKVPRERGEGGGKGSYWTLDPVAAANMFERGNFRRRRTRRHRDILHPTHYEEGPLELVNKKTTVTTNTSDSNVITIEISTEPQSKVMLTTPKQQKNNSPFTIENLIKTSDSKLQTAQ</sequence>
<feature type="DNA-binding region" description="Fork-head" evidence="6">
    <location>
        <begin position="52"/>
        <end position="148"/>
    </location>
</feature>
<dbReference type="PANTHER" id="PTHR11829">
    <property type="entry name" value="FORKHEAD BOX PROTEIN"/>
    <property type="match status" value="1"/>
</dbReference>
<evidence type="ECO:0000256" key="2">
    <source>
        <dbReference type="ARBA" id="ARBA00023015"/>
    </source>
</evidence>
<dbReference type="OrthoDB" id="5954824at2759"/>
<feature type="region of interest" description="Disordered" evidence="7">
    <location>
        <begin position="201"/>
        <end position="227"/>
    </location>
</feature>
<dbReference type="GO" id="GO:0000978">
    <property type="term" value="F:RNA polymerase II cis-regulatory region sequence-specific DNA binding"/>
    <property type="evidence" value="ECO:0007669"/>
    <property type="project" value="TreeGrafter"/>
</dbReference>
<dbReference type="InterPro" id="IPR030456">
    <property type="entry name" value="TF_fork_head_CS_2"/>
</dbReference>
<dbReference type="InterPro" id="IPR018122">
    <property type="entry name" value="TF_fork_head_CS_1"/>
</dbReference>
<keyword evidence="2" id="KW-0805">Transcription regulation</keyword>
<dbReference type="AlphaFoldDB" id="A0A9P0E920"/>
<dbReference type="SMART" id="SM00339">
    <property type="entry name" value="FH"/>
    <property type="match status" value="1"/>
</dbReference>
<protein>
    <recommendedName>
        <fullName evidence="8">Fork-head domain-containing protein</fullName>
    </recommendedName>
</protein>
<dbReference type="InterPro" id="IPR036388">
    <property type="entry name" value="WH-like_DNA-bd_sf"/>
</dbReference>
<evidence type="ECO:0000256" key="5">
    <source>
        <dbReference type="ARBA" id="ARBA00023242"/>
    </source>
</evidence>
<keyword evidence="5 6" id="KW-0539">Nucleus</keyword>
<dbReference type="InterPro" id="IPR036390">
    <property type="entry name" value="WH_DNA-bd_sf"/>
</dbReference>
<evidence type="ECO:0000256" key="4">
    <source>
        <dbReference type="ARBA" id="ARBA00023163"/>
    </source>
</evidence>
<dbReference type="PRINTS" id="PR00053">
    <property type="entry name" value="FORKHEAD"/>
</dbReference>
<dbReference type="Proteomes" id="UP001152798">
    <property type="component" value="Chromosome 1"/>
</dbReference>
<evidence type="ECO:0000259" key="8">
    <source>
        <dbReference type="PROSITE" id="PS50039"/>
    </source>
</evidence>
<keyword evidence="4" id="KW-0804">Transcription</keyword>
<dbReference type="FunFam" id="1.10.10.10:FF:000016">
    <property type="entry name" value="Forkhead box protein I1"/>
    <property type="match status" value="1"/>
</dbReference>
<dbReference type="EMBL" id="OV725077">
    <property type="protein sequence ID" value="CAH1390732.1"/>
    <property type="molecule type" value="Genomic_DNA"/>
</dbReference>
<gene>
    <name evidence="9" type="ORF">NEZAVI_LOCUS1885</name>
</gene>
<evidence type="ECO:0000256" key="6">
    <source>
        <dbReference type="PROSITE-ProRule" id="PRU00089"/>
    </source>
</evidence>
<feature type="domain" description="Fork-head" evidence="8">
    <location>
        <begin position="52"/>
        <end position="148"/>
    </location>
</feature>
<dbReference type="PANTHER" id="PTHR11829:SF388">
    <property type="entry name" value="FORK HEAD DOMAIN-CONTAINING PROTEIN L1-RELATED"/>
    <property type="match status" value="1"/>
</dbReference>
<dbReference type="PROSITE" id="PS50039">
    <property type="entry name" value="FORK_HEAD_3"/>
    <property type="match status" value="1"/>
</dbReference>
<accession>A0A9P0E920</accession>
<dbReference type="PROSITE" id="PS00658">
    <property type="entry name" value="FORK_HEAD_2"/>
    <property type="match status" value="1"/>
</dbReference>
<dbReference type="Gene3D" id="1.10.10.10">
    <property type="entry name" value="Winged helix-like DNA-binding domain superfamily/Winged helix DNA-binding domain"/>
    <property type="match status" value="1"/>
</dbReference>
<dbReference type="Pfam" id="PF00250">
    <property type="entry name" value="Forkhead"/>
    <property type="match status" value="1"/>
</dbReference>
<evidence type="ECO:0000313" key="10">
    <source>
        <dbReference type="Proteomes" id="UP001152798"/>
    </source>
</evidence>
<evidence type="ECO:0000256" key="1">
    <source>
        <dbReference type="ARBA" id="ARBA00004123"/>
    </source>
</evidence>
<dbReference type="GO" id="GO:0030154">
    <property type="term" value="P:cell differentiation"/>
    <property type="evidence" value="ECO:0007669"/>
    <property type="project" value="TreeGrafter"/>
</dbReference>
<proteinExistence type="predicted"/>
<dbReference type="SUPFAM" id="SSF46785">
    <property type="entry name" value="Winged helix' DNA-binding domain"/>
    <property type="match status" value="1"/>
</dbReference>
<keyword evidence="3 6" id="KW-0238">DNA-binding</keyword>
<name>A0A9P0E920_NEZVI</name>
<evidence type="ECO:0000313" key="9">
    <source>
        <dbReference type="EMBL" id="CAH1390732.1"/>
    </source>
</evidence>
<keyword evidence="10" id="KW-1185">Reference proteome</keyword>
<dbReference type="InterPro" id="IPR050211">
    <property type="entry name" value="FOX_domain-containing"/>
</dbReference>
<dbReference type="GO" id="GO:0009653">
    <property type="term" value="P:anatomical structure morphogenesis"/>
    <property type="evidence" value="ECO:0007669"/>
    <property type="project" value="TreeGrafter"/>
</dbReference>
<organism evidence="9 10">
    <name type="scientific">Nezara viridula</name>
    <name type="common">Southern green stink bug</name>
    <name type="synonym">Cimex viridulus</name>
    <dbReference type="NCBI Taxonomy" id="85310"/>
    <lineage>
        <taxon>Eukaryota</taxon>
        <taxon>Metazoa</taxon>
        <taxon>Ecdysozoa</taxon>
        <taxon>Arthropoda</taxon>
        <taxon>Hexapoda</taxon>
        <taxon>Insecta</taxon>
        <taxon>Pterygota</taxon>
        <taxon>Neoptera</taxon>
        <taxon>Paraneoptera</taxon>
        <taxon>Hemiptera</taxon>
        <taxon>Heteroptera</taxon>
        <taxon>Panheteroptera</taxon>
        <taxon>Pentatomomorpha</taxon>
        <taxon>Pentatomoidea</taxon>
        <taxon>Pentatomidae</taxon>
        <taxon>Pentatominae</taxon>
        <taxon>Nezara</taxon>
    </lineage>
</organism>
<dbReference type="InterPro" id="IPR001766">
    <property type="entry name" value="Fork_head_dom"/>
</dbReference>
<reference evidence="9" key="1">
    <citation type="submission" date="2022-01" db="EMBL/GenBank/DDBJ databases">
        <authorList>
            <person name="King R."/>
        </authorList>
    </citation>
    <scope>NUCLEOTIDE SEQUENCE</scope>
</reference>
<dbReference type="GO" id="GO:0005634">
    <property type="term" value="C:nucleus"/>
    <property type="evidence" value="ECO:0007669"/>
    <property type="project" value="UniProtKB-SubCell"/>
</dbReference>
<dbReference type="PROSITE" id="PS00657">
    <property type="entry name" value="FORK_HEAD_1"/>
    <property type="match status" value="1"/>
</dbReference>
<evidence type="ECO:0000256" key="3">
    <source>
        <dbReference type="ARBA" id="ARBA00023125"/>
    </source>
</evidence>
<comment type="subcellular location">
    <subcellularLocation>
        <location evidence="1 6">Nucleus</location>
    </subcellularLocation>
</comment>
<dbReference type="GO" id="GO:0000981">
    <property type="term" value="F:DNA-binding transcription factor activity, RNA polymerase II-specific"/>
    <property type="evidence" value="ECO:0007669"/>
    <property type="project" value="TreeGrafter"/>
</dbReference>
<evidence type="ECO:0000256" key="7">
    <source>
        <dbReference type="SAM" id="MobiDB-lite"/>
    </source>
</evidence>